<dbReference type="GO" id="GO:0016787">
    <property type="term" value="F:hydrolase activity"/>
    <property type="evidence" value="ECO:0007669"/>
    <property type="project" value="UniProtKB-KW"/>
</dbReference>
<name>A0A0A2TCZ5_9BACI</name>
<evidence type="ECO:0000256" key="4">
    <source>
        <dbReference type="ARBA" id="ARBA00022801"/>
    </source>
</evidence>
<evidence type="ECO:0000256" key="6">
    <source>
        <dbReference type="SAM" id="SignalP"/>
    </source>
</evidence>
<dbReference type="PROSITE" id="PS50830">
    <property type="entry name" value="TNASE_3"/>
    <property type="match status" value="1"/>
</dbReference>
<evidence type="ECO:0000256" key="1">
    <source>
        <dbReference type="ARBA" id="ARBA00022722"/>
    </source>
</evidence>
<dbReference type="PANTHER" id="PTHR12302:SF3">
    <property type="entry name" value="SERINE_THREONINE-PROTEIN KINASE 31"/>
    <property type="match status" value="1"/>
</dbReference>
<dbReference type="InterPro" id="IPR002071">
    <property type="entry name" value="Thermonucl_AS"/>
</dbReference>
<feature type="compositionally biased region" description="Low complexity" evidence="5">
    <location>
        <begin position="273"/>
        <end position="283"/>
    </location>
</feature>
<feature type="signal peptide" evidence="6">
    <location>
        <begin position="1"/>
        <end position="22"/>
    </location>
</feature>
<protein>
    <recommendedName>
        <fullName evidence="7">TNase-like domain-containing protein</fullName>
    </recommendedName>
</protein>
<organism evidence="8 9">
    <name type="scientific">Pontibacillus yanchengensis Y32</name>
    <dbReference type="NCBI Taxonomy" id="1385514"/>
    <lineage>
        <taxon>Bacteria</taxon>
        <taxon>Bacillati</taxon>
        <taxon>Bacillota</taxon>
        <taxon>Bacilli</taxon>
        <taxon>Bacillales</taxon>
        <taxon>Bacillaceae</taxon>
        <taxon>Pontibacillus</taxon>
    </lineage>
</organism>
<sequence>MKWKSLLLSAILVLSFALPANAASFGSESGVSTDKTWSVQFNTTIGEDSLGEVYVTKEGSSAQLQQSISLSSEDTVRIEAPDEGYQPSESYTLHIGGITSSSGVSMTEVTTYDFTIQSENKKSTTVTRVVDGDTIEVNVDGKTEDVRMLLVDTPETKHPSKPVQPFGPEASEFAKEKLSGKEITLEFDGPKRDKYDRLLAYVWVDGKNFNKMLLEEGLARYAYVYDPPYTYSQEFMKAQNRAKDAEKGIWSIDGYVTEDGFNSDATEEDTGTGDDNTNDGYTGPYDPSGEDRNCGDFDTQEEAQSFFEAAGGPESDPHRLDGDGNGVACESLP</sequence>
<keyword evidence="2 6" id="KW-0732">Signal</keyword>
<comment type="caution">
    <text evidence="8">The sequence shown here is derived from an EMBL/GenBank/DDBJ whole genome shotgun (WGS) entry which is preliminary data.</text>
</comment>
<gene>
    <name evidence="8" type="ORF">N782_02325</name>
</gene>
<dbReference type="Gene3D" id="2.40.50.90">
    <property type="match status" value="1"/>
</dbReference>
<dbReference type="Proteomes" id="UP000030147">
    <property type="component" value="Unassembled WGS sequence"/>
</dbReference>
<reference evidence="8 9" key="1">
    <citation type="journal article" date="2015" name="Stand. Genomic Sci.">
        <title>High quality draft genome sequence of the moderately halophilic bacterium Pontibacillus yanchengensis Y32(T) and comparison among Pontibacillus genomes.</title>
        <authorList>
            <person name="Huang J."/>
            <person name="Qiao Z.X."/>
            <person name="Tang J.W."/>
            <person name="Wang G."/>
        </authorList>
    </citation>
    <scope>NUCLEOTIDE SEQUENCE [LARGE SCALE GENOMIC DNA]</scope>
    <source>
        <strain evidence="8 9">Y32</strain>
    </source>
</reference>
<dbReference type="RefSeq" id="WP_152600713.1">
    <property type="nucleotide sequence ID" value="NZ_AVBF01000009.1"/>
</dbReference>
<dbReference type="CDD" id="cd00175">
    <property type="entry name" value="SNc"/>
    <property type="match status" value="1"/>
</dbReference>
<accession>A0A0A2TCZ5</accession>
<dbReference type="PANTHER" id="PTHR12302">
    <property type="entry name" value="EBNA2 BINDING PROTEIN P100"/>
    <property type="match status" value="1"/>
</dbReference>
<dbReference type="Gene3D" id="2.60.40.1220">
    <property type="match status" value="1"/>
</dbReference>
<dbReference type="STRING" id="1385514.N782_02325"/>
<dbReference type="GO" id="GO:0003676">
    <property type="term" value="F:nucleic acid binding"/>
    <property type="evidence" value="ECO:0007669"/>
    <property type="project" value="InterPro"/>
</dbReference>
<keyword evidence="9" id="KW-1185">Reference proteome</keyword>
<evidence type="ECO:0000256" key="2">
    <source>
        <dbReference type="ARBA" id="ARBA00022729"/>
    </source>
</evidence>
<dbReference type="Pfam" id="PF13205">
    <property type="entry name" value="Big_5"/>
    <property type="match status" value="1"/>
</dbReference>
<evidence type="ECO:0000313" key="9">
    <source>
        <dbReference type="Proteomes" id="UP000030147"/>
    </source>
</evidence>
<dbReference type="InterPro" id="IPR016071">
    <property type="entry name" value="Staphylococal_nuclease_OB-fold"/>
</dbReference>
<dbReference type="SUPFAM" id="SSF50199">
    <property type="entry name" value="Staphylococcal nuclease"/>
    <property type="match status" value="1"/>
</dbReference>
<keyword evidence="3" id="KW-0255">Endonuclease</keyword>
<dbReference type="Pfam" id="PF05901">
    <property type="entry name" value="Excalibur"/>
    <property type="match status" value="1"/>
</dbReference>
<dbReference type="InterPro" id="IPR008613">
    <property type="entry name" value="Excalibur_Ca-bd_domain"/>
</dbReference>
<dbReference type="Pfam" id="PF00565">
    <property type="entry name" value="SNase"/>
    <property type="match status" value="1"/>
</dbReference>
<dbReference type="eggNOG" id="COG1525">
    <property type="taxonomic scope" value="Bacteria"/>
</dbReference>
<dbReference type="SMART" id="SM00318">
    <property type="entry name" value="SNc"/>
    <property type="match status" value="1"/>
</dbReference>
<proteinExistence type="predicted"/>
<feature type="chain" id="PRO_5002005126" description="TNase-like domain-containing protein" evidence="6">
    <location>
        <begin position="23"/>
        <end position="333"/>
    </location>
</feature>
<dbReference type="InterPro" id="IPR032812">
    <property type="entry name" value="SbsA_Ig"/>
</dbReference>
<feature type="domain" description="TNase-like" evidence="7">
    <location>
        <begin position="120"/>
        <end position="252"/>
    </location>
</feature>
<dbReference type="OrthoDB" id="4376109at2"/>
<dbReference type="InterPro" id="IPR014755">
    <property type="entry name" value="Cu-Rt/internalin_Ig-like"/>
</dbReference>
<dbReference type="GO" id="GO:0004519">
    <property type="term" value="F:endonuclease activity"/>
    <property type="evidence" value="ECO:0007669"/>
    <property type="project" value="UniProtKB-KW"/>
</dbReference>
<dbReference type="InterPro" id="IPR035437">
    <property type="entry name" value="SNase_OB-fold_sf"/>
</dbReference>
<evidence type="ECO:0000256" key="5">
    <source>
        <dbReference type="SAM" id="MobiDB-lite"/>
    </source>
</evidence>
<feature type="region of interest" description="Disordered" evidence="5">
    <location>
        <begin position="258"/>
        <end position="333"/>
    </location>
</feature>
<evidence type="ECO:0000259" key="7">
    <source>
        <dbReference type="PROSITE" id="PS50830"/>
    </source>
</evidence>
<keyword evidence="1" id="KW-0540">Nuclease</keyword>
<dbReference type="AlphaFoldDB" id="A0A0A2TCZ5"/>
<evidence type="ECO:0000256" key="3">
    <source>
        <dbReference type="ARBA" id="ARBA00022759"/>
    </source>
</evidence>
<dbReference type="PROSITE" id="PS01123">
    <property type="entry name" value="TNASE_1"/>
    <property type="match status" value="1"/>
</dbReference>
<evidence type="ECO:0000313" key="8">
    <source>
        <dbReference type="EMBL" id="KGP73717.1"/>
    </source>
</evidence>
<dbReference type="EMBL" id="AVBF01000009">
    <property type="protein sequence ID" value="KGP73717.1"/>
    <property type="molecule type" value="Genomic_DNA"/>
</dbReference>
<keyword evidence="4" id="KW-0378">Hydrolase</keyword>